<sequence length="771" mass="85814">MAGLVANSHQYQKLFYCAIYLGGAPEELMESRSSIDLDLSQYKLLLKRRWLPAVAIFLFTVISAAWSTLFLKPSYEAEGKLLFKIDRTAFLTGLGEEIDQLRPLVDAQNPLSTEVEVIYSHPLLQQIIDQLNLTDNEGLPLQPEALKRKLTVKIVGGTDVVRLSYKGKNSEKGAAVINQLMRLYIENQILSKKSEAAKAREFITNQLPQSEANVRQAEAALRQFKERNQVVSLTEEARSLVAVMADLDSQITTVQAQLEEANAQAAGLRNQVGLNPQQAIAISALSQSTSVQGVLQELQEVERQLAVSKNRYGKNHPIMIRLTKQQRSLRGHLQQQINQILGSQSLAGTQIQITQGLLEVDQLKQKLINDFIESEVKRQSLAEGLSTLAKARIAYEQRVNVLPRLEQTQQQLEQRVQAARLTYETLLKNLNELKVAENQDTANARIIEPAIVPKKPLGDKKIKVLALGVMLGVTLATTAVLLLEMRDRSIKTLKEVKQLLRYPVLGVIPVFKHKKLSRRRDDLFFGGELPVTEQPHSMVSEVYRMIQANLKFLRSDHPLKVIVVTSSVSKEGKSTVSANLAAAMAQLGRRVLLIDSDMRHPCQHYIWQVMNVAGLSQVLIGEVPLELAICKAMENLDVLTAGVMPPNPLALLDSKQMASLIQECSTQYDFVIIDAPPLLLTADALCLSPMTDGMLLVARPGVLDFANANVAKQMLDSSGQTVLGLVANGVIQKDESIGYFYQSQEYFHYGSVRRLVQRQAQTKKTSNVSRR</sequence>
<evidence type="ECO:0000256" key="6">
    <source>
        <dbReference type="ARBA" id="ARBA00022840"/>
    </source>
</evidence>
<feature type="coiled-coil region" evidence="9">
    <location>
        <begin position="402"/>
        <end position="436"/>
    </location>
</feature>
<dbReference type="SUPFAM" id="SSF52540">
    <property type="entry name" value="P-loop containing nucleoside triphosphate hydrolases"/>
    <property type="match status" value="1"/>
</dbReference>
<dbReference type="InterPro" id="IPR050445">
    <property type="entry name" value="Bact_polysacc_biosynth/exp"/>
</dbReference>
<name>F4XKF3_9CYAN</name>
<dbReference type="GO" id="GO:0042802">
    <property type="term" value="F:identical protein binding"/>
    <property type="evidence" value="ECO:0007669"/>
    <property type="project" value="UniProtKB-ARBA"/>
</dbReference>
<evidence type="ECO:0000256" key="8">
    <source>
        <dbReference type="ARBA" id="ARBA00051245"/>
    </source>
</evidence>
<keyword evidence="6" id="KW-0067">ATP-binding</keyword>
<gene>
    <name evidence="13" type="ORF">LYNGBM3L_10200</name>
</gene>
<evidence type="ECO:0000313" key="14">
    <source>
        <dbReference type="Proteomes" id="UP000003959"/>
    </source>
</evidence>
<dbReference type="GO" id="GO:0005524">
    <property type="term" value="F:ATP binding"/>
    <property type="evidence" value="ECO:0007669"/>
    <property type="project" value="UniProtKB-KW"/>
</dbReference>
<evidence type="ECO:0000256" key="7">
    <source>
        <dbReference type="ARBA" id="ARBA00023137"/>
    </source>
</evidence>
<keyword evidence="10" id="KW-0472">Membrane</keyword>
<keyword evidence="14" id="KW-1185">Reference proteome</keyword>
<dbReference type="InterPro" id="IPR005702">
    <property type="entry name" value="Wzc-like_C"/>
</dbReference>
<dbReference type="CDD" id="cd05387">
    <property type="entry name" value="BY-kinase"/>
    <property type="match status" value="1"/>
</dbReference>
<keyword evidence="9" id="KW-0175">Coiled coil</keyword>
<dbReference type="PANTHER" id="PTHR32309:SF13">
    <property type="entry name" value="FERRIC ENTEROBACTIN TRANSPORT PROTEIN FEPE"/>
    <property type="match status" value="1"/>
</dbReference>
<dbReference type="InterPro" id="IPR032807">
    <property type="entry name" value="GNVR"/>
</dbReference>
<dbReference type="EC" id="2.7.10.2" evidence="2"/>
<dbReference type="GO" id="GO:0005886">
    <property type="term" value="C:plasma membrane"/>
    <property type="evidence" value="ECO:0007669"/>
    <property type="project" value="UniProtKB-ARBA"/>
</dbReference>
<evidence type="ECO:0000256" key="10">
    <source>
        <dbReference type="SAM" id="Phobius"/>
    </source>
</evidence>
<accession>F4XKF3</accession>
<keyword evidence="5" id="KW-0418">Kinase</keyword>
<evidence type="ECO:0000256" key="1">
    <source>
        <dbReference type="ARBA" id="ARBA00007316"/>
    </source>
</evidence>
<feature type="domain" description="Tyrosine-protein kinase G-rich" evidence="12">
    <location>
        <begin position="406"/>
        <end position="484"/>
    </location>
</feature>
<dbReference type="NCBIfam" id="TIGR01007">
    <property type="entry name" value="eps_fam"/>
    <property type="match status" value="1"/>
</dbReference>
<dbReference type="Pfam" id="PF13614">
    <property type="entry name" value="AAA_31"/>
    <property type="match status" value="1"/>
</dbReference>
<organism evidence="13 14">
    <name type="scientific">Moorena producens 3L</name>
    <dbReference type="NCBI Taxonomy" id="489825"/>
    <lineage>
        <taxon>Bacteria</taxon>
        <taxon>Bacillati</taxon>
        <taxon>Cyanobacteriota</taxon>
        <taxon>Cyanophyceae</taxon>
        <taxon>Coleofasciculales</taxon>
        <taxon>Coleofasciculaceae</taxon>
        <taxon>Moorena</taxon>
    </lineage>
</organism>
<evidence type="ECO:0000313" key="13">
    <source>
        <dbReference type="EMBL" id="EGJ35112.1"/>
    </source>
</evidence>
<feature type="domain" description="AAA" evidence="11">
    <location>
        <begin position="560"/>
        <end position="685"/>
    </location>
</feature>
<dbReference type="HOGENOM" id="CLU_009912_2_2_3"/>
<proteinExistence type="inferred from homology"/>
<dbReference type="AlphaFoldDB" id="F4XKF3"/>
<protein>
    <recommendedName>
        <fullName evidence="2">non-specific protein-tyrosine kinase</fullName>
        <ecNumber evidence="2">2.7.10.2</ecNumber>
    </recommendedName>
</protein>
<keyword evidence="10" id="KW-0812">Transmembrane</keyword>
<dbReference type="Gene3D" id="3.40.50.300">
    <property type="entry name" value="P-loop containing nucleotide triphosphate hydrolases"/>
    <property type="match status" value="1"/>
</dbReference>
<comment type="similarity">
    <text evidence="1">Belongs to the CpsD/CapB family.</text>
</comment>
<dbReference type="FunFam" id="3.40.50.300:FF:000527">
    <property type="entry name" value="Tyrosine-protein kinase etk"/>
    <property type="match status" value="1"/>
</dbReference>
<evidence type="ECO:0000256" key="3">
    <source>
        <dbReference type="ARBA" id="ARBA00022679"/>
    </source>
</evidence>
<keyword evidence="7" id="KW-0829">Tyrosine-protein kinase</keyword>
<feature type="transmembrane region" description="Helical" evidence="10">
    <location>
        <begin position="50"/>
        <end position="71"/>
    </location>
</feature>
<keyword evidence="4" id="KW-0547">Nucleotide-binding</keyword>
<dbReference type="InterPro" id="IPR025669">
    <property type="entry name" value="AAA_dom"/>
</dbReference>
<feature type="transmembrane region" description="Helical" evidence="10">
    <location>
        <begin position="464"/>
        <end position="483"/>
    </location>
</feature>
<evidence type="ECO:0000256" key="5">
    <source>
        <dbReference type="ARBA" id="ARBA00022777"/>
    </source>
</evidence>
<evidence type="ECO:0000256" key="2">
    <source>
        <dbReference type="ARBA" id="ARBA00011903"/>
    </source>
</evidence>
<reference evidence="14" key="1">
    <citation type="journal article" date="2011" name="Proc. Natl. Acad. Sci. U.S.A.">
        <title>Genomic insights into the physiology and ecology of the marine filamentous cyanobacterium Lyngbya majuscula.</title>
        <authorList>
            <person name="Jones A.C."/>
            <person name="Monroe E.A."/>
            <person name="Podell S."/>
            <person name="Hess W.R."/>
            <person name="Klages S."/>
            <person name="Esquenazi E."/>
            <person name="Niessen S."/>
            <person name="Hoover H."/>
            <person name="Rothmann M."/>
            <person name="Lasken R.S."/>
            <person name="Yates J.R.III."/>
            <person name="Reinhardt R."/>
            <person name="Kube M."/>
            <person name="Burkart M.D."/>
            <person name="Allen E.E."/>
            <person name="Dorrestein P.C."/>
            <person name="Gerwick W.H."/>
            <person name="Gerwick L."/>
        </authorList>
    </citation>
    <scope>NUCLEOTIDE SEQUENCE [LARGE SCALE GENOMIC DNA]</scope>
    <source>
        <strain evidence="14">3L</strain>
    </source>
</reference>
<evidence type="ECO:0000256" key="4">
    <source>
        <dbReference type="ARBA" id="ARBA00022741"/>
    </source>
</evidence>
<evidence type="ECO:0000259" key="11">
    <source>
        <dbReference type="Pfam" id="PF13614"/>
    </source>
</evidence>
<dbReference type="Pfam" id="PF13807">
    <property type="entry name" value="GNVR"/>
    <property type="match status" value="1"/>
</dbReference>
<evidence type="ECO:0000256" key="9">
    <source>
        <dbReference type="SAM" id="Coils"/>
    </source>
</evidence>
<dbReference type="eggNOG" id="COG0489">
    <property type="taxonomic scope" value="Bacteria"/>
</dbReference>
<dbReference type="PANTHER" id="PTHR32309">
    <property type="entry name" value="TYROSINE-PROTEIN KINASE"/>
    <property type="match status" value="1"/>
</dbReference>
<dbReference type="Proteomes" id="UP000003959">
    <property type="component" value="Unassembled WGS sequence"/>
</dbReference>
<keyword evidence="3" id="KW-0808">Transferase</keyword>
<keyword evidence="10" id="KW-1133">Transmembrane helix</keyword>
<dbReference type="InterPro" id="IPR027417">
    <property type="entry name" value="P-loop_NTPase"/>
</dbReference>
<feature type="coiled-coil region" evidence="9">
    <location>
        <begin position="207"/>
        <end position="311"/>
    </location>
</feature>
<evidence type="ECO:0000259" key="12">
    <source>
        <dbReference type="Pfam" id="PF13807"/>
    </source>
</evidence>
<dbReference type="GO" id="GO:0004715">
    <property type="term" value="F:non-membrane spanning protein tyrosine kinase activity"/>
    <property type="evidence" value="ECO:0007669"/>
    <property type="project" value="UniProtKB-EC"/>
</dbReference>
<comment type="catalytic activity">
    <reaction evidence="8">
        <text>L-tyrosyl-[protein] + ATP = O-phospho-L-tyrosyl-[protein] + ADP + H(+)</text>
        <dbReference type="Rhea" id="RHEA:10596"/>
        <dbReference type="Rhea" id="RHEA-COMP:10136"/>
        <dbReference type="Rhea" id="RHEA-COMP:20101"/>
        <dbReference type="ChEBI" id="CHEBI:15378"/>
        <dbReference type="ChEBI" id="CHEBI:30616"/>
        <dbReference type="ChEBI" id="CHEBI:46858"/>
        <dbReference type="ChEBI" id="CHEBI:61978"/>
        <dbReference type="ChEBI" id="CHEBI:456216"/>
        <dbReference type="EC" id="2.7.10.2"/>
    </reaction>
</comment>
<dbReference type="EMBL" id="GL890825">
    <property type="protein sequence ID" value="EGJ35112.1"/>
    <property type="molecule type" value="Genomic_DNA"/>
</dbReference>
<dbReference type="eggNOG" id="COG3206">
    <property type="taxonomic scope" value="Bacteria"/>
</dbReference>